<organism evidence="15 16">
    <name type="scientific">Zavarzinia aquatilis</name>
    <dbReference type="NCBI Taxonomy" id="2211142"/>
    <lineage>
        <taxon>Bacteria</taxon>
        <taxon>Pseudomonadati</taxon>
        <taxon>Pseudomonadota</taxon>
        <taxon>Alphaproteobacteria</taxon>
        <taxon>Rhodospirillales</taxon>
        <taxon>Zavarziniaceae</taxon>
        <taxon>Zavarzinia</taxon>
    </lineage>
</organism>
<dbReference type="GO" id="GO:0006310">
    <property type="term" value="P:DNA recombination"/>
    <property type="evidence" value="ECO:0007669"/>
    <property type="project" value="UniProtKB-UniRule"/>
</dbReference>
<reference evidence="15 16" key="1">
    <citation type="submission" date="2018-05" db="EMBL/GenBank/DDBJ databases">
        <title>Zavarzinia sp. HR-AS.</title>
        <authorList>
            <person name="Lee Y."/>
            <person name="Jeon C.O."/>
        </authorList>
    </citation>
    <scope>NUCLEOTIDE SEQUENCE [LARGE SCALE GENOMIC DNA]</scope>
    <source>
        <strain evidence="15 16">HR-AS</strain>
    </source>
</reference>
<keyword evidence="6 13" id="KW-0227">DNA damage</keyword>
<keyword evidence="5 13" id="KW-0255">Endonuclease</keyword>
<keyword evidence="11 13" id="KW-0234">DNA repair</keyword>
<evidence type="ECO:0000256" key="4">
    <source>
        <dbReference type="ARBA" id="ARBA00022723"/>
    </source>
</evidence>
<evidence type="ECO:0000313" key="15">
    <source>
        <dbReference type="EMBL" id="PWR18110.1"/>
    </source>
</evidence>
<dbReference type="InterPro" id="IPR002176">
    <property type="entry name" value="X-over_junc_endoDNase_RuvC"/>
</dbReference>
<dbReference type="InterPro" id="IPR012337">
    <property type="entry name" value="RNaseH-like_sf"/>
</dbReference>
<evidence type="ECO:0000256" key="10">
    <source>
        <dbReference type="ARBA" id="ARBA00023172"/>
    </source>
</evidence>
<dbReference type="GO" id="GO:0005737">
    <property type="term" value="C:cytoplasm"/>
    <property type="evidence" value="ECO:0007669"/>
    <property type="project" value="UniProtKB-SubCell"/>
</dbReference>
<feature type="binding site" evidence="13">
    <location>
        <position position="7"/>
    </location>
    <ligand>
        <name>Mg(2+)</name>
        <dbReference type="ChEBI" id="CHEBI:18420"/>
        <label>1</label>
    </ligand>
</feature>
<dbReference type="FunFam" id="3.30.420.10:FF:000002">
    <property type="entry name" value="Crossover junction endodeoxyribonuclease RuvC"/>
    <property type="match status" value="1"/>
</dbReference>
<keyword evidence="4 13" id="KW-0479">Metal-binding</keyword>
<dbReference type="InterPro" id="IPR036397">
    <property type="entry name" value="RNaseH_sf"/>
</dbReference>
<dbReference type="PROSITE" id="PS01321">
    <property type="entry name" value="RUVC"/>
    <property type="match status" value="1"/>
</dbReference>
<feature type="active site" evidence="13">
    <location>
        <position position="7"/>
    </location>
</feature>
<dbReference type="GO" id="GO:0009432">
    <property type="term" value="P:SOS response"/>
    <property type="evidence" value="ECO:0007669"/>
    <property type="project" value="UniProtKB-ARBA"/>
</dbReference>
<dbReference type="GO" id="GO:0048476">
    <property type="term" value="C:Holliday junction resolvase complex"/>
    <property type="evidence" value="ECO:0007669"/>
    <property type="project" value="UniProtKB-UniRule"/>
</dbReference>
<evidence type="ECO:0000256" key="7">
    <source>
        <dbReference type="ARBA" id="ARBA00022801"/>
    </source>
</evidence>
<evidence type="ECO:0000256" key="6">
    <source>
        <dbReference type="ARBA" id="ARBA00022763"/>
    </source>
</evidence>
<name>A0A317DVW9_9PROT</name>
<feature type="binding site" evidence="13">
    <location>
        <position position="67"/>
    </location>
    <ligand>
        <name>Mg(2+)</name>
        <dbReference type="ChEBI" id="CHEBI:18420"/>
        <label>2</label>
    </ligand>
</feature>
<feature type="active site" evidence="13">
    <location>
        <position position="67"/>
    </location>
</feature>
<evidence type="ECO:0000256" key="2">
    <source>
        <dbReference type="ARBA" id="ARBA00022490"/>
    </source>
</evidence>
<comment type="subunit">
    <text evidence="13">Homodimer which binds Holliday junction (HJ) DNA. The HJ becomes 2-fold symmetrical on binding to RuvC with unstacked arms; it has a different conformation from HJ DNA in complex with RuvA. In the full resolvosome a probable DNA-RuvA(4)-RuvB(12)-RuvC(2) complex forms which resolves the HJ.</text>
</comment>
<feature type="active site" evidence="13">
    <location>
        <position position="139"/>
    </location>
</feature>
<dbReference type="InterPro" id="IPR020563">
    <property type="entry name" value="X-over_junc_endoDNase_Mg_BS"/>
</dbReference>
<evidence type="ECO:0000256" key="12">
    <source>
        <dbReference type="ARBA" id="ARBA00029354"/>
    </source>
</evidence>
<comment type="subcellular location">
    <subcellularLocation>
        <location evidence="13">Cytoplasm</location>
    </subcellularLocation>
</comment>
<dbReference type="PANTHER" id="PTHR30194:SF3">
    <property type="entry name" value="CROSSOVER JUNCTION ENDODEOXYRIBONUCLEASE RUVC"/>
    <property type="match status" value="1"/>
</dbReference>
<evidence type="ECO:0000256" key="8">
    <source>
        <dbReference type="ARBA" id="ARBA00022842"/>
    </source>
</evidence>
<gene>
    <name evidence="13" type="primary">ruvC</name>
    <name evidence="15" type="ORF">DKG74_19885</name>
</gene>
<dbReference type="GO" id="GO:0000287">
    <property type="term" value="F:magnesium ion binding"/>
    <property type="evidence" value="ECO:0007669"/>
    <property type="project" value="UniProtKB-UniRule"/>
</dbReference>
<evidence type="ECO:0000256" key="1">
    <source>
        <dbReference type="ARBA" id="ARBA00009518"/>
    </source>
</evidence>
<keyword evidence="9 13" id="KW-0238">DNA-binding</keyword>
<dbReference type="Proteomes" id="UP000245461">
    <property type="component" value="Unassembled WGS sequence"/>
</dbReference>
<keyword evidence="10 13" id="KW-0233">DNA recombination</keyword>
<comment type="similarity">
    <text evidence="1 13">Belongs to the RuvC family.</text>
</comment>
<protein>
    <recommendedName>
        <fullName evidence="13 14">Crossover junction endodeoxyribonuclease RuvC</fullName>
        <ecNumber evidence="13 14">3.1.21.10</ecNumber>
    </recommendedName>
    <alternativeName>
        <fullName evidence="13">Holliday junction nuclease RuvC</fullName>
    </alternativeName>
    <alternativeName>
        <fullName evidence="13">Holliday junction resolvase RuvC</fullName>
    </alternativeName>
</protein>
<evidence type="ECO:0000256" key="11">
    <source>
        <dbReference type="ARBA" id="ARBA00023204"/>
    </source>
</evidence>
<keyword evidence="7 13" id="KW-0378">Hydrolase</keyword>
<comment type="cofactor">
    <cofactor evidence="13">
        <name>Mg(2+)</name>
        <dbReference type="ChEBI" id="CHEBI:18420"/>
    </cofactor>
    <text evidence="13">Binds 2 Mg(2+) ion per subunit.</text>
</comment>
<dbReference type="Pfam" id="PF02075">
    <property type="entry name" value="RuvC"/>
    <property type="match status" value="1"/>
</dbReference>
<feature type="binding site" evidence="13">
    <location>
        <position position="139"/>
    </location>
    <ligand>
        <name>Mg(2+)</name>
        <dbReference type="ChEBI" id="CHEBI:18420"/>
        <label>1</label>
    </ligand>
</feature>
<sequence>MRIIGLDPGLQRTGWGVIEAVGSRLVPIANGVVTSNAADELSVRLRHIFEGVQAVLATHAPDAAAVEETFVNKNPTSTLKLGQVRGVVLLAPALAGLSVAEYTPNHIKKSVVGAGHADKGQIHHMVKVLLPTVQVNGADAADALAVAICHAHHAASDRALARGLMLAGARR</sequence>
<dbReference type="RefSeq" id="WP_109907929.1">
    <property type="nucleotide sequence ID" value="NZ_QGLE01000017.1"/>
</dbReference>
<comment type="catalytic activity">
    <reaction evidence="12 13">
        <text>Endonucleolytic cleavage at a junction such as a reciprocal single-stranded crossover between two homologous DNA duplexes (Holliday junction).</text>
        <dbReference type="EC" id="3.1.21.10"/>
    </reaction>
</comment>
<evidence type="ECO:0000256" key="14">
    <source>
        <dbReference type="NCBIfam" id="TIGR00228"/>
    </source>
</evidence>
<evidence type="ECO:0000256" key="13">
    <source>
        <dbReference type="HAMAP-Rule" id="MF_00034"/>
    </source>
</evidence>
<dbReference type="Gene3D" id="3.30.420.10">
    <property type="entry name" value="Ribonuclease H-like superfamily/Ribonuclease H"/>
    <property type="match status" value="1"/>
</dbReference>
<keyword evidence="8 13" id="KW-0460">Magnesium</keyword>
<dbReference type="OrthoDB" id="9805499at2"/>
<evidence type="ECO:0000256" key="5">
    <source>
        <dbReference type="ARBA" id="ARBA00022759"/>
    </source>
</evidence>
<dbReference type="EC" id="3.1.21.10" evidence="13 14"/>
<evidence type="ECO:0000313" key="16">
    <source>
        <dbReference type="Proteomes" id="UP000245461"/>
    </source>
</evidence>
<dbReference type="GO" id="GO:0003677">
    <property type="term" value="F:DNA binding"/>
    <property type="evidence" value="ECO:0007669"/>
    <property type="project" value="UniProtKB-KW"/>
</dbReference>
<dbReference type="HAMAP" id="MF_00034">
    <property type="entry name" value="RuvC"/>
    <property type="match status" value="1"/>
</dbReference>
<dbReference type="NCBIfam" id="TIGR00228">
    <property type="entry name" value="ruvC"/>
    <property type="match status" value="1"/>
</dbReference>
<keyword evidence="16" id="KW-1185">Reference proteome</keyword>
<evidence type="ECO:0000256" key="9">
    <source>
        <dbReference type="ARBA" id="ARBA00023125"/>
    </source>
</evidence>
<dbReference type="GO" id="GO:0008821">
    <property type="term" value="F:crossover junction DNA endonuclease activity"/>
    <property type="evidence" value="ECO:0007669"/>
    <property type="project" value="UniProtKB-UniRule"/>
</dbReference>
<comment type="caution">
    <text evidence="15">The sequence shown here is derived from an EMBL/GenBank/DDBJ whole genome shotgun (WGS) entry which is preliminary data.</text>
</comment>
<keyword evidence="2 13" id="KW-0963">Cytoplasm</keyword>
<dbReference type="PANTHER" id="PTHR30194">
    <property type="entry name" value="CROSSOVER JUNCTION ENDODEOXYRIBONUCLEASE RUVC"/>
    <property type="match status" value="1"/>
</dbReference>
<dbReference type="EMBL" id="QGLE01000017">
    <property type="protein sequence ID" value="PWR18110.1"/>
    <property type="molecule type" value="Genomic_DNA"/>
</dbReference>
<dbReference type="AlphaFoldDB" id="A0A317DVW9"/>
<dbReference type="GO" id="GO:0006281">
    <property type="term" value="P:DNA repair"/>
    <property type="evidence" value="ECO:0007669"/>
    <property type="project" value="UniProtKB-UniRule"/>
</dbReference>
<keyword evidence="3 13" id="KW-0540">Nuclease</keyword>
<dbReference type="CDD" id="cd16962">
    <property type="entry name" value="RuvC"/>
    <property type="match status" value="1"/>
</dbReference>
<proteinExistence type="inferred from homology"/>
<comment type="function">
    <text evidence="13">The RuvA-RuvB-RuvC complex processes Holliday junction (HJ) DNA during genetic recombination and DNA repair. Endonuclease that resolves HJ intermediates. Cleaves cruciform DNA by making single-stranded nicks across the HJ at symmetrical positions within the homologous arms, yielding a 5'-phosphate and a 3'-hydroxyl group; requires a central core of homology in the junction. The consensus cleavage sequence is 5'-(A/T)TT(C/G)-3'. Cleavage occurs on the 3'-side of the TT dinucleotide at the point of strand exchange. HJ branch migration catalyzed by RuvA-RuvB allows RuvC to scan DNA until it finds its consensus sequence, where it cleaves and resolves the cruciform DNA.</text>
</comment>
<accession>A0A317DVW9</accession>
<dbReference type="PRINTS" id="PR00696">
    <property type="entry name" value="RSOLVASERUVC"/>
</dbReference>
<evidence type="ECO:0000256" key="3">
    <source>
        <dbReference type="ARBA" id="ARBA00022722"/>
    </source>
</evidence>
<dbReference type="SUPFAM" id="SSF53098">
    <property type="entry name" value="Ribonuclease H-like"/>
    <property type="match status" value="1"/>
</dbReference>